<accession>A0A3B0Z360</accession>
<proteinExistence type="predicted"/>
<organism evidence="1">
    <name type="scientific">hydrothermal vent metagenome</name>
    <dbReference type="NCBI Taxonomy" id="652676"/>
    <lineage>
        <taxon>unclassified sequences</taxon>
        <taxon>metagenomes</taxon>
        <taxon>ecological metagenomes</taxon>
    </lineage>
</organism>
<protein>
    <submittedName>
        <fullName evidence="1">Uncharacterized protein</fullName>
    </submittedName>
</protein>
<name>A0A3B0Z360_9ZZZZ</name>
<dbReference type="EMBL" id="UOFM01000438">
    <property type="protein sequence ID" value="VAW81957.1"/>
    <property type="molecule type" value="Genomic_DNA"/>
</dbReference>
<dbReference type="AlphaFoldDB" id="A0A3B0Z360"/>
<gene>
    <name evidence="1" type="ORF">MNBD_GAMMA14-1538</name>
</gene>
<evidence type="ECO:0000313" key="1">
    <source>
        <dbReference type="EMBL" id="VAW81957.1"/>
    </source>
</evidence>
<reference evidence="1" key="1">
    <citation type="submission" date="2018-06" db="EMBL/GenBank/DDBJ databases">
        <authorList>
            <person name="Zhirakovskaya E."/>
        </authorList>
    </citation>
    <scope>NUCLEOTIDE SEQUENCE</scope>
</reference>
<sequence length="368" mass="43176">MSTRALHRLNSHATFISVMYTKCSMPSPQRCVSRRYRWPIACLLLTAGLTTHTGAQSLPVEPLIQPEQPAQPTRIDRLHTSMADSVNIAARWFDSFFEDERYIAEEASSRIRLRPSLLLQEGESAKLKFSVGARLNVPRFNRKLKLVISDEGDSTTDNLDSRRFTTPESNETNIGLQFILHERDRLNTNITSGVKLGGAHGVDFFIGPRVRKTWRLDLWQLRFTERIRWYTDIGWESQTRLDLERVIHNTWFFRSTLNSRAREDDYRDSGLRYDLSPALTHQLNNRTAIEYKWSTSFVTRPRQRIEETGFRLRFRQQFWRDWLFYEINPQLVFRNNDDFRATPGIEFRLEASFGGLDVKPEKTVPRKN</sequence>